<dbReference type="EMBL" id="CABVLU010000002">
    <property type="protein sequence ID" value="VVT49657.1"/>
    <property type="molecule type" value="Genomic_DNA"/>
</dbReference>
<accession>A0A5E8BJE9</accession>
<feature type="region of interest" description="Disordered" evidence="1">
    <location>
        <begin position="153"/>
        <end position="184"/>
    </location>
</feature>
<evidence type="ECO:0000313" key="2">
    <source>
        <dbReference type="EMBL" id="VVT49657.1"/>
    </source>
</evidence>
<name>A0A5E8BJE9_9ASCO</name>
<keyword evidence="3" id="KW-1185">Reference proteome</keyword>
<dbReference type="Proteomes" id="UP000398389">
    <property type="component" value="Unassembled WGS sequence"/>
</dbReference>
<protein>
    <submittedName>
        <fullName evidence="2">Uncharacterized protein</fullName>
    </submittedName>
</protein>
<evidence type="ECO:0000256" key="1">
    <source>
        <dbReference type="SAM" id="MobiDB-lite"/>
    </source>
</evidence>
<dbReference type="RefSeq" id="XP_031852988.1">
    <property type="nucleotide sequence ID" value="XM_031997097.1"/>
</dbReference>
<reference evidence="2 3" key="1">
    <citation type="submission" date="2019-09" db="EMBL/GenBank/DDBJ databases">
        <authorList>
            <person name="Brejova B."/>
        </authorList>
    </citation>
    <scope>NUCLEOTIDE SEQUENCE [LARGE SCALE GENOMIC DNA]</scope>
</reference>
<dbReference type="AlphaFoldDB" id="A0A5E8BJE9"/>
<gene>
    <name evidence="2" type="ORF">SAPINGB_P002378</name>
</gene>
<organism evidence="2 3">
    <name type="scientific">Magnusiomyces paraingens</name>
    <dbReference type="NCBI Taxonomy" id="2606893"/>
    <lineage>
        <taxon>Eukaryota</taxon>
        <taxon>Fungi</taxon>
        <taxon>Dikarya</taxon>
        <taxon>Ascomycota</taxon>
        <taxon>Saccharomycotina</taxon>
        <taxon>Dipodascomycetes</taxon>
        <taxon>Dipodascales</taxon>
        <taxon>Dipodascaceae</taxon>
        <taxon>Magnusiomyces</taxon>
    </lineage>
</organism>
<feature type="compositionally biased region" description="Low complexity" evidence="1">
    <location>
        <begin position="153"/>
        <end position="176"/>
    </location>
</feature>
<dbReference type="GeneID" id="43581197"/>
<proteinExistence type="predicted"/>
<sequence>MIRQILRCARPSSGLRPFVIRRFQSTTSSSSSSSGFSLKGNPWVPYILLLSVVSSAVLKVMAVQQDMRVLEERTAARRSVLEDVLARLDQHERDIAEGKIAPGSQGFDVAKEIQQLIEKKDLDKTLEEILTEMESAEDEWIDTTPVQVTAAVAPEQAPEQAPDLTPQPIQPVQQVPKPSTSKFL</sequence>
<evidence type="ECO:0000313" key="3">
    <source>
        <dbReference type="Proteomes" id="UP000398389"/>
    </source>
</evidence>